<sequence length="147" mass="16708">FNMMFLFNSSFLFTFILIILPLIQTIPVDDQQPQRHRFRRGIFNFFSDIKKHDASGNIGSSVIVNDNVNDAESNKAKYAWLSMAKSQGSRLMQGGTDLALLPVNWLTNIVNNWPLYLICITIIMSLIAFLYCSCQAGTTKLLMPKPR</sequence>
<keyword evidence="1" id="KW-0812">Transmembrane</keyword>
<dbReference type="EMBL" id="CAJOBP010036196">
    <property type="protein sequence ID" value="CAF4715567.1"/>
    <property type="molecule type" value="Genomic_DNA"/>
</dbReference>
<protein>
    <submittedName>
        <fullName evidence="3">Uncharacterized protein</fullName>
    </submittedName>
</protein>
<evidence type="ECO:0000256" key="2">
    <source>
        <dbReference type="SAM" id="SignalP"/>
    </source>
</evidence>
<name>A0A821JAF9_9BILA</name>
<keyword evidence="2" id="KW-0732">Signal</keyword>
<dbReference type="AlphaFoldDB" id="A0A821JAF9"/>
<comment type="caution">
    <text evidence="3">The sequence shown here is derived from an EMBL/GenBank/DDBJ whole genome shotgun (WGS) entry which is preliminary data.</text>
</comment>
<evidence type="ECO:0000313" key="4">
    <source>
        <dbReference type="Proteomes" id="UP000663873"/>
    </source>
</evidence>
<dbReference type="Proteomes" id="UP000663873">
    <property type="component" value="Unassembled WGS sequence"/>
</dbReference>
<keyword evidence="1" id="KW-1133">Transmembrane helix</keyword>
<organism evidence="3 4">
    <name type="scientific">Rotaria socialis</name>
    <dbReference type="NCBI Taxonomy" id="392032"/>
    <lineage>
        <taxon>Eukaryota</taxon>
        <taxon>Metazoa</taxon>
        <taxon>Spiralia</taxon>
        <taxon>Gnathifera</taxon>
        <taxon>Rotifera</taxon>
        <taxon>Eurotatoria</taxon>
        <taxon>Bdelloidea</taxon>
        <taxon>Philodinida</taxon>
        <taxon>Philodinidae</taxon>
        <taxon>Rotaria</taxon>
    </lineage>
</organism>
<evidence type="ECO:0000256" key="1">
    <source>
        <dbReference type="SAM" id="Phobius"/>
    </source>
</evidence>
<reference evidence="3" key="1">
    <citation type="submission" date="2021-02" db="EMBL/GenBank/DDBJ databases">
        <authorList>
            <person name="Nowell W R."/>
        </authorList>
    </citation>
    <scope>NUCLEOTIDE SEQUENCE</scope>
</reference>
<keyword evidence="1" id="KW-0472">Membrane</keyword>
<gene>
    <name evidence="3" type="ORF">UJA718_LOCUS36973</name>
</gene>
<evidence type="ECO:0000313" key="3">
    <source>
        <dbReference type="EMBL" id="CAF4715567.1"/>
    </source>
</evidence>
<feature type="non-terminal residue" evidence="3">
    <location>
        <position position="1"/>
    </location>
</feature>
<feature type="chain" id="PRO_5032406711" evidence="2">
    <location>
        <begin position="26"/>
        <end position="147"/>
    </location>
</feature>
<feature type="signal peptide" evidence="2">
    <location>
        <begin position="1"/>
        <end position="25"/>
    </location>
</feature>
<feature type="transmembrane region" description="Helical" evidence="1">
    <location>
        <begin position="113"/>
        <end position="134"/>
    </location>
</feature>
<accession>A0A821JAF9</accession>
<keyword evidence="4" id="KW-1185">Reference proteome</keyword>
<proteinExistence type="predicted"/>